<gene>
    <name evidence="8" type="ORF">BJ965_005507</name>
</gene>
<evidence type="ECO:0000256" key="6">
    <source>
        <dbReference type="SAM" id="SignalP"/>
    </source>
</evidence>
<evidence type="ECO:0000256" key="1">
    <source>
        <dbReference type="ARBA" id="ARBA00004834"/>
    </source>
</evidence>
<dbReference type="PANTHER" id="PTHR43301:SF3">
    <property type="entry name" value="ARABINAN ENDO-1,5-ALPHA-L-ARABINOSIDASE A-RELATED"/>
    <property type="match status" value="1"/>
</dbReference>
<evidence type="ECO:0000256" key="4">
    <source>
        <dbReference type="ARBA" id="ARBA00023295"/>
    </source>
</evidence>
<comment type="caution">
    <text evidence="8">The sequence shown here is derived from an EMBL/GenBank/DDBJ whole genome shotgun (WGS) entry which is preliminary data.</text>
</comment>
<accession>A0A7W7GLE5</accession>
<dbReference type="EMBL" id="JACHMS010000001">
    <property type="protein sequence ID" value="MBB4715625.1"/>
    <property type="molecule type" value="Genomic_DNA"/>
</dbReference>
<evidence type="ECO:0000313" key="8">
    <source>
        <dbReference type="EMBL" id="MBB4715625.1"/>
    </source>
</evidence>
<keyword evidence="6" id="KW-0732">Signal</keyword>
<dbReference type="Pfam" id="PF05270">
    <property type="entry name" value="AbfB"/>
    <property type="match status" value="1"/>
</dbReference>
<comment type="pathway">
    <text evidence="1">Glycan metabolism; L-arabinan degradation.</text>
</comment>
<evidence type="ECO:0000256" key="2">
    <source>
        <dbReference type="ARBA" id="ARBA00009865"/>
    </source>
</evidence>
<dbReference type="GO" id="GO:0046556">
    <property type="term" value="F:alpha-L-arabinofuranosidase activity"/>
    <property type="evidence" value="ECO:0007669"/>
    <property type="project" value="InterPro"/>
</dbReference>
<dbReference type="Pfam" id="PF04616">
    <property type="entry name" value="Glyco_hydro_43"/>
    <property type="match status" value="1"/>
</dbReference>
<dbReference type="Gene3D" id="2.115.10.20">
    <property type="entry name" value="Glycosyl hydrolase domain, family 43"/>
    <property type="match status" value="1"/>
</dbReference>
<dbReference type="Proteomes" id="UP000565089">
    <property type="component" value="Unassembled WGS sequence"/>
</dbReference>
<comment type="similarity">
    <text evidence="2 5">Belongs to the glycosyl hydrolase 43 family.</text>
</comment>
<proteinExistence type="inferred from homology"/>
<dbReference type="GeneID" id="95797473"/>
<name>A0A7W7GLE5_9ACTN</name>
<keyword evidence="9" id="KW-1185">Reference proteome</keyword>
<dbReference type="Gene3D" id="2.80.10.50">
    <property type="match status" value="1"/>
</dbReference>
<keyword evidence="3 5" id="KW-0378">Hydrolase</keyword>
<dbReference type="InterPro" id="IPR036195">
    <property type="entry name" value="AbfB_ABD_sf"/>
</dbReference>
<dbReference type="SUPFAM" id="SSF110221">
    <property type="entry name" value="AbfB domain"/>
    <property type="match status" value="1"/>
</dbReference>
<feature type="domain" description="Alpha-L-arabinofuranosidase B arabinose-binding" evidence="7">
    <location>
        <begin position="334"/>
        <end position="463"/>
    </location>
</feature>
<dbReference type="GO" id="GO:0046373">
    <property type="term" value="P:L-arabinose metabolic process"/>
    <property type="evidence" value="ECO:0007669"/>
    <property type="project" value="InterPro"/>
</dbReference>
<dbReference type="SUPFAM" id="SSF75005">
    <property type="entry name" value="Arabinanase/levansucrase/invertase"/>
    <property type="match status" value="1"/>
</dbReference>
<dbReference type="AlphaFoldDB" id="A0A7W7GLE5"/>
<keyword evidence="4 5" id="KW-0326">Glycosidase</keyword>
<evidence type="ECO:0000313" key="9">
    <source>
        <dbReference type="Proteomes" id="UP000565089"/>
    </source>
</evidence>
<dbReference type="InterPro" id="IPR006710">
    <property type="entry name" value="Glyco_hydro_43"/>
</dbReference>
<sequence>MLARLIRRSAFLIALVALATGVAVPAQTAAAADADSAYVMGYFKESAEYQDNINALHLAVSDDGREWTPLNDNNAILTPTAGTKGIRDPFLYRLPDGSWVVLATDIAVGSSFTKANPNIHVWTSPDLVNWSADRLLKVNATNPDSFSWAPAIHWDPVRGAYGITFSTIPQGFSYEVIAVSYTTDFVTATDPVVFHDSGSGIIDSHVVTNVNGSNYLYYKSNATGRLAGARSTSVEPRSFTKYTDGVAENEWCTEAPTLVKSLTSSTWSLWGDTYCPNAKFDLWEGDLVSGAWTKVGRQSYTAPLNAKHNTVHPITAADRDRLLARYGGTSWNLLKSYNFPGHYARHENYAGRISEMPFDPYQDAQWRLRPGLSDPNGVSFESVNFPGHYMKQENFAIKLVRNDGTADFASDATFHRVAGLADGNWSSFRSARFPTRYLRHWSFALQLDEISTATGRADATFNIVY</sequence>
<reference evidence="8 9" key="1">
    <citation type="submission" date="2020-08" db="EMBL/GenBank/DDBJ databases">
        <title>Sequencing the genomes of 1000 actinobacteria strains.</title>
        <authorList>
            <person name="Klenk H.-P."/>
        </authorList>
    </citation>
    <scope>NUCLEOTIDE SEQUENCE [LARGE SCALE GENOMIC DNA]</scope>
    <source>
        <strain evidence="8 9">DSM 40483</strain>
    </source>
</reference>
<dbReference type="RefSeq" id="WP_221513231.1">
    <property type="nucleotide sequence ID" value="NZ_JACHMS010000001.1"/>
</dbReference>
<feature type="signal peptide" evidence="6">
    <location>
        <begin position="1"/>
        <end position="19"/>
    </location>
</feature>
<dbReference type="InterPro" id="IPR023296">
    <property type="entry name" value="Glyco_hydro_beta-prop_sf"/>
</dbReference>
<organism evidence="8 9">
    <name type="scientific">Streptomyces luteogriseus</name>
    <dbReference type="NCBI Taxonomy" id="68233"/>
    <lineage>
        <taxon>Bacteria</taxon>
        <taxon>Bacillati</taxon>
        <taxon>Actinomycetota</taxon>
        <taxon>Actinomycetes</taxon>
        <taxon>Kitasatosporales</taxon>
        <taxon>Streptomycetaceae</taxon>
        <taxon>Streptomyces</taxon>
    </lineage>
</organism>
<dbReference type="CDD" id="cd23399">
    <property type="entry name" value="beta-trefoil_ABD_ABFB"/>
    <property type="match status" value="1"/>
</dbReference>
<evidence type="ECO:0000256" key="5">
    <source>
        <dbReference type="RuleBase" id="RU361187"/>
    </source>
</evidence>
<dbReference type="PANTHER" id="PTHR43301">
    <property type="entry name" value="ARABINAN ENDO-1,5-ALPHA-L-ARABINOSIDASE"/>
    <property type="match status" value="1"/>
</dbReference>
<protein>
    <recommendedName>
        <fullName evidence="7">Alpha-L-arabinofuranosidase B arabinose-binding domain-containing protein</fullName>
    </recommendedName>
</protein>
<dbReference type="CDD" id="cd08983">
    <property type="entry name" value="GH43_Bt3655-like"/>
    <property type="match status" value="1"/>
</dbReference>
<dbReference type="InterPro" id="IPR050727">
    <property type="entry name" value="GH43_arabinanases"/>
</dbReference>
<dbReference type="InterPro" id="IPR007934">
    <property type="entry name" value="AbfB_ABD"/>
</dbReference>
<evidence type="ECO:0000259" key="7">
    <source>
        <dbReference type="Pfam" id="PF05270"/>
    </source>
</evidence>
<evidence type="ECO:0000256" key="3">
    <source>
        <dbReference type="ARBA" id="ARBA00022801"/>
    </source>
</evidence>
<feature type="chain" id="PRO_5039282438" description="Alpha-L-arabinofuranosidase B arabinose-binding domain-containing protein" evidence="6">
    <location>
        <begin position="20"/>
        <end position="465"/>
    </location>
</feature>